<keyword evidence="1" id="KW-0472">Membrane</keyword>
<dbReference type="AlphaFoldDB" id="A0A5N5FMH5"/>
<dbReference type="EMBL" id="SMOL01000628">
    <property type="protein sequence ID" value="KAB2604355.1"/>
    <property type="molecule type" value="Genomic_DNA"/>
</dbReference>
<keyword evidence="3" id="KW-1185">Reference proteome</keyword>
<keyword evidence="1" id="KW-0812">Transmembrane</keyword>
<reference evidence="2 3" key="1">
    <citation type="submission" date="2019-09" db="EMBL/GenBank/DDBJ databases">
        <authorList>
            <person name="Ou C."/>
        </authorList>
    </citation>
    <scope>NUCLEOTIDE SEQUENCE [LARGE SCALE GENOMIC DNA]</scope>
    <source>
        <strain evidence="2">S2</strain>
        <tissue evidence="2">Leaf</tissue>
    </source>
</reference>
<feature type="transmembrane region" description="Helical" evidence="1">
    <location>
        <begin position="66"/>
        <end position="89"/>
    </location>
</feature>
<dbReference type="Proteomes" id="UP000327157">
    <property type="component" value="Unassembled WGS sequence"/>
</dbReference>
<comment type="caution">
    <text evidence="2">The sequence shown here is derived from an EMBL/GenBank/DDBJ whole genome shotgun (WGS) entry which is preliminary data.</text>
</comment>
<evidence type="ECO:0008006" key="4">
    <source>
        <dbReference type="Google" id="ProtNLM"/>
    </source>
</evidence>
<dbReference type="OrthoDB" id="1194658at2759"/>
<feature type="transmembrane region" description="Helical" evidence="1">
    <location>
        <begin position="177"/>
        <end position="193"/>
    </location>
</feature>
<name>A0A5N5FMH5_9ROSA</name>
<reference evidence="2 3" key="2">
    <citation type="submission" date="2019-11" db="EMBL/GenBank/DDBJ databases">
        <title>A de novo genome assembly of a pear dwarfing rootstock.</title>
        <authorList>
            <person name="Wang F."/>
            <person name="Wang J."/>
            <person name="Li S."/>
            <person name="Zhang Y."/>
            <person name="Fang M."/>
            <person name="Ma L."/>
            <person name="Zhao Y."/>
            <person name="Jiang S."/>
        </authorList>
    </citation>
    <scope>NUCLEOTIDE SEQUENCE [LARGE SCALE GENOMIC DNA]</scope>
    <source>
        <strain evidence="2">S2</strain>
        <tissue evidence="2">Leaf</tissue>
    </source>
</reference>
<accession>A0A5N5FMH5</accession>
<protein>
    <recommendedName>
        <fullName evidence="4">Aminotransferase-like plant mobile domain-containing protein</fullName>
    </recommendedName>
</protein>
<keyword evidence="1" id="KW-1133">Transmembrane helix</keyword>
<proteinExistence type="predicted"/>
<sequence>MVLDVVFMTKNQYHASSSKAFRVNEYIKPFWQKKQESNCRFKAMLCLWLGRFTFCDSKDTFSLQVIPWAMVIAYGHVVPLTSLFLGLLYQELDQLYSLEEQVIGRHIKRLEITPYPFGIAKSHYVIDSSSYLPKKLLLACCWFRKIMPKKQDFLELLDDVNIFFFFFSIHTYPSPKVLPLLCFLLMLFVVRNQV</sequence>
<evidence type="ECO:0000256" key="1">
    <source>
        <dbReference type="SAM" id="Phobius"/>
    </source>
</evidence>
<organism evidence="2 3">
    <name type="scientific">Pyrus ussuriensis x Pyrus communis</name>
    <dbReference type="NCBI Taxonomy" id="2448454"/>
    <lineage>
        <taxon>Eukaryota</taxon>
        <taxon>Viridiplantae</taxon>
        <taxon>Streptophyta</taxon>
        <taxon>Embryophyta</taxon>
        <taxon>Tracheophyta</taxon>
        <taxon>Spermatophyta</taxon>
        <taxon>Magnoliopsida</taxon>
        <taxon>eudicotyledons</taxon>
        <taxon>Gunneridae</taxon>
        <taxon>Pentapetalae</taxon>
        <taxon>rosids</taxon>
        <taxon>fabids</taxon>
        <taxon>Rosales</taxon>
        <taxon>Rosaceae</taxon>
        <taxon>Amygdaloideae</taxon>
        <taxon>Maleae</taxon>
        <taxon>Pyrus</taxon>
    </lineage>
</organism>
<evidence type="ECO:0000313" key="3">
    <source>
        <dbReference type="Proteomes" id="UP000327157"/>
    </source>
</evidence>
<evidence type="ECO:0000313" key="2">
    <source>
        <dbReference type="EMBL" id="KAB2604355.1"/>
    </source>
</evidence>
<gene>
    <name evidence="2" type="ORF">D8674_037782</name>
</gene>